<protein>
    <submittedName>
        <fullName evidence="1">Uncharacterized protein</fullName>
    </submittedName>
</protein>
<name>A0AAP9R1P2_KLEAE</name>
<dbReference type="AlphaFoldDB" id="A0AAP9R1P2"/>
<keyword evidence="1" id="KW-0614">Plasmid</keyword>
<organism evidence="1 2">
    <name type="scientific">Klebsiella aerogenes</name>
    <name type="common">Enterobacter aerogenes</name>
    <dbReference type="NCBI Taxonomy" id="548"/>
    <lineage>
        <taxon>Bacteria</taxon>
        <taxon>Pseudomonadati</taxon>
        <taxon>Pseudomonadota</taxon>
        <taxon>Gammaproteobacteria</taxon>
        <taxon>Enterobacterales</taxon>
        <taxon>Enterobacteriaceae</taxon>
        <taxon>Klebsiella/Raoultella group</taxon>
        <taxon>Klebsiella</taxon>
    </lineage>
</organism>
<dbReference type="EMBL" id="CP055905">
    <property type="protein sequence ID" value="QMR42810.1"/>
    <property type="molecule type" value="Genomic_DNA"/>
</dbReference>
<accession>A0AAP9R1P2</accession>
<gene>
    <name evidence="1" type="ORF">HV331_25040</name>
</gene>
<reference evidence="2" key="1">
    <citation type="submission" date="2020-06" db="EMBL/GenBank/DDBJ databases">
        <title>REHAB project genomes.</title>
        <authorList>
            <person name="Shaw L.P."/>
        </authorList>
    </citation>
    <scope>NUCLEOTIDE SEQUENCE [LARGE SCALE GENOMIC DNA]</scope>
    <source>
        <strain evidence="2">RHBSTW-00938</strain>
        <plasmid evidence="2">prhbstw-00938_2</plasmid>
    </source>
</reference>
<proteinExistence type="predicted"/>
<evidence type="ECO:0000313" key="2">
    <source>
        <dbReference type="Proteomes" id="UP000514462"/>
    </source>
</evidence>
<geneLocation type="plasmid" evidence="2">
    <name>prhbstw-00938_2</name>
</geneLocation>
<sequence length="40" mass="4565">MWDNQQARGPDISNKRLRRPLKTLSRSVSCLQALQAGRGR</sequence>
<dbReference type="Proteomes" id="UP000514462">
    <property type="component" value="Plasmid pRHBSTW-00938_2"/>
</dbReference>
<evidence type="ECO:0000313" key="1">
    <source>
        <dbReference type="EMBL" id="QMR42810.1"/>
    </source>
</evidence>